<dbReference type="OrthoDB" id="2438138at2759"/>
<dbReference type="Proteomes" id="UP001150538">
    <property type="component" value="Unassembled WGS sequence"/>
</dbReference>
<proteinExistence type="predicted"/>
<accession>A0A9W8ABN2</accession>
<evidence type="ECO:0000313" key="2">
    <source>
        <dbReference type="Proteomes" id="UP001150538"/>
    </source>
</evidence>
<dbReference type="AlphaFoldDB" id="A0A9W8ABN2"/>
<evidence type="ECO:0000313" key="1">
    <source>
        <dbReference type="EMBL" id="KAJ1921565.1"/>
    </source>
</evidence>
<gene>
    <name evidence="1" type="ORF">H4219_000602</name>
</gene>
<keyword evidence="2" id="KW-1185">Reference proteome</keyword>
<sequence length="381" mass="43567">MITRNSLKITSDPKQRRRASDAIALDTNVNTPIASNISKIGFTKDDTDTSLNSAIRRESLAPKTISVTKEDDQDNDSNSDIISARKEIENLTQYLNNLSFKLDSKVPIKSSLKYNNTKSQRSKNNDMTVCRKLYQPWDNNEVPKINDLRLLLKGPLSMRIPIRKRVYDTLLENMDRELVNQDYISLEESEDFCPQLSIHIENALMIQAVEEGTEAMCQTYIDAFLYAIFGTAKNHAFYPLRFDRNKNDLSMTLPGMRPDFVCWYNHLLVFKGEEKKKGDVRIIAKELVDKMAPDVLSPVGLKTQVKSADRNHTRPLRPPYLLAYSSAGTRVLFVAIDHNNKLVECSNVLDISRLHDRFLMVRYLVNTVRAVSTIVKYVSEP</sequence>
<protein>
    <submittedName>
        <fullName evidence="1">Uncharacterized protein</fullName>
    </submittedName>
</protein>
<comment type="caution">
    <text evidence="1">The sequence shown here is derived from an EMBL/GenBank/DDBJ whole genome shotgun (WGS) entry which is preliminary data.</text>
</comment>
<name>A0A9W8ABN2_9FUNG</name>
<dbReference type="EMBL" id="JANBPU010000004">
    <property type="protein sequence ID" value="KAJ1921565.1"/>
    <property type="molecule type" value="Genomic_DNA"/>
</dbReference>
<reference evidence="1" key="1">
    <citation type="submission" date="2022-07" db="EMBL/GenBank/DDBJ databases">
        <title>Phylogenomic reconstructions and comparative analyses of Kickxellomycotina fungi.</title>
        <authorList>
            <person name="Reynolds N.K."/>
            <person name="Stajich J.E."/>
            <person name="Barry K."/>
            <person name="Grigoriev I.V."/>
            <person name="Crous P."/>
            <person name="Smith M.E."/>
        </authorList>
    </citation>
    <scope>NUCLEOTIDE SEQUENCE</scope>
    <source>
        <strain evidence="1">NBRC 100468</strain>
    </source>
</reference>
<organism evidence="1 2">
    <name type="scientific">Mycoemilia scoparia</name>
    <dbReference type="NCBI Taxonomy" id="417184"/>
    <lineage>
        <taxon>Eukaryota</taxon>
        <taxon>Fungi</taxon>
        <taxon>Fungi incertae sedis</taxon>
        <taxon>Zoopagomycota</taxon>
        <taxon>Kickxellomycotina</taxon>
        <taxon>Kickxellomycetes</taxon>
        <taxon>Kickxellales</taxon>
        <taxon>Kickxellaceae</taxon>
        <taxon>Mycoemilia</taxon>
    </lineage>
</organism>